<dbReference type="InterPro" id="IPR011650">
    <property type="entry name" value="Peptidase_M20_dimer"/>
</dbReference>
<dbReference type="GO" id="GO:0046872">
    <property type="term" value="F:metal ion binding"/>
    <property type="evidence" value="ECO:0007669"/>
    <property type="project" value="UniProtKB-KW"/>
</dbReference>
<sequence length="370" mass="40657">MNPSQFRRHLHMHPELSFREHDTAAFISARLSELGIEHRPIAETGVLAKIEGRGKADPKRRAVVLRADIDALPIDERNDFDWKSCNQGVMHACGHDMHAAVLFGVLQQLATEPDFRGTIFGLFQPGEECNPGGASLVLAENPFEGYDVRAVVGEHVEPQLEVGTLGFRAGKYMAASDELRFTVHGTGGHGAMRPQLKDPVAAAAEFVTRLVALNHEECVLSIGRVEAGGATNIVPDQVYLEGTLRTFDEREREIIHKRIRNFAADIDKRHGVRTDVDISRGYPCVVNDAALVKHAAALAAEAGLRVEMLPLRTTAEDFGFYCTKYPSLFYRLGVGAAAGRPHTATFNPDEGAIDTGIDYMKRLALQILKK</sequence>
<proteinExistence type="predicted"/>
<dbReference type="Gene3D" id="3.40.630.10">
    <property type="entry name" value="Zn peptidases"/>
    <property type="match status" value="1"/>
</dbReference>
<dbReference type="SUPFAM" id="SSF55031">
    <property type="entry name" value="Bacterial exopeptidase dimerisation domain"/>
    <property type="match status" value="1"/>
</dbReference>
<dbReference type="CDD" id="cd03886">
    <property type="entry name" value="M20_Acy1"/>
    <property type="match status" value="1"/>
</dbReference>
<dbReference type="Gene3D" id="3.30.70.360">
    <property type="match status" value="1"/>
</dbReference>
<accession>A0AA37KQL6</accession>
<comment type="caution">
    <text evidence="4">The sequence shown here is derived from an EMBL/GenBank/DDBJ whole genome shotgun (WGS) entry which is preliminary data.</text>
</comment>
<evidence type="ECO:0000313" key="5">
    <source>
        <dbReference type="Proteomes" id="UP001055105"/>
    </source>
</evidence>
<evidence type="ECO:0000259" key="3">
    <source>
        <dbReference type="Pfam" id="PF07687"/>
    </source>
</evidence>
<feature type="binding site" evidence="2">
    <location>
        <position position="95"/>
    </location>
    <ligand>
        <name>Mn(2+)</name>
        <dbReference type="ChEBI" id="CHEBI:29035"/>
        <label>2</label>
    </ligand>
</feature>
<dbReference type="SUPFAM" id="SSF53187">
    <property type="entry name" value="Zn-dependent exopeptidases"/>
    <property type="match status" value="1"/>
</dbReference>
<dbReference type="NCBIfam" id="TIGR01891">
    <property type="entry name" value="amidohydrolases"/>
    <property type="match status" value="1"/>
</dbReference>
<protein>
    <submittedName>
        <fullName evidence="4">Amidohydrolase</fullName>
    </submittedName>
</protein>
<evidence type="ECO:0000313" key="4">
    <source>
        <dbReference type="EMBL" id="GKI18382.1"/>
    </source>
</evidence>
<dbReference type="Proteomes" id="UP001055105">
    <property type="component" value="Unassembled WGS sequence"/>
</dbReference>
<evidence type="ECO:0000256" key="2">
    <source>
        <dbReference type="PIRSR" id="PIRSR005962-1"/>
    </source>
</evidence>
<evidence type="ECO:0000256" key="1">
    <source>
        <dbReference type="ARBA" id="ARBA00022801"/>
    </source>
</evidence>
<keyword evidence="1" id="KW-0378">Hydrolase</keyword>
<dbReference type="AlphaFoldDB" id="A0AA37KQL6"/>
<dbReference type="PANTHER" id="PTHR11014">
    <property type="entry name" value="PEPTIDASE M20 FAMILY MEMBER"/>
    <property type="match status" value="1"/>
</dbReference>
<organism evidence="4 5">
    <name type="scientific">Alistipes finegoldii</name>
    <dbReference type="NCBI Taxonomy" id="214856"/>
    <lineage>
        <taxon>Bacteria</taxon>
        <taxon>Pseudomonadati</taxon>
        <taxon>Bacteroidota</taxon>
        <taxon>Bacteroidia</taxon>
        <taxon>Bacteroidales</taxon>
        <taxon>Rikenellaceae</taxon>
        <taxon>Alistipes</taxon>
    </lineage>
</organism>
<dbReference type="PANTHER" id="PTHR11014:SF63">
    <property type="entry name" value="METALLOPEPTIDASE, PUTATIVE (AFU_ORTHOLOGUE AFUA_6G09600)-RELATED"/>
    <property type="match status" value="1"/>
</dbReference>
<feature type="binding site" evidence="2">
    <location>
        <position position="155"/>
    </location>
    <ligand>
        <name>Mn(2+)</name>
        <dbReference type="ChEBI" id="CHEBI:29035"/>
        <label>2</label>
    </ligand>
</feature>
<dbReference type="Pfam" id="PF01546">
    <property type="entry name" value="Peptidase_M20"/>
    <property type="match status" value="1"/>
</dbReference>
<reference evidence="4" key="1">
    <citation type="submission" date="2022-01" db="EMBL/GenBank/DDBJ databases">
        <title>Novel bile acid biosynthetic pathways are enriched in the microbiome of centenarians.</title>
        <authorList>
            <person name="Sato Y."/>
            <person name="Atarashi K."/>
            <person name="Plichta R.D."/>
            <person name="Arai Y."/>
            <person name="Sasajima S."/>
            <person name="Kearney M.S."/>
            <person name="Suda W."/>
            <person name="Takeshita K."/>
            <person name="Sasaki T."/>
            <person name="Okamoto S."/>
            <person name="Skelly N.A."/>
            <person name="Okamura Y."/>
            <person name="Vlamakis H."/>
            <person name="Li Y."/>
            <person name="Tanoue T."/>
            <person name="Takei H."/>
            <person name="Nittono H."/>
            <person name="Narushima S."/>
            <person name="Irie J."/>
            <person name="Itoh H."/>
            <person name="Moriya K."/>
            <person name="Sugiura Y."/>
            <person name="Suematsu M."/>
            <person name="Moritoki N."/>
            <person name="Shibata S."/>
            <person name="Littman R.D."/>
            <person name="Fischbach A.M."/>
            <person name="Uwamino Y."/>
            <person name="Inoue T."/>
            <person name="Honda A."/>
            <person name="Hattori M."/>
            <person name="Murai T."/>
            <person name="Xavier J.R."/>
            <person name="Hirose N."/>
            <person name="Honda K."/>
        </authorList>
    </citation>
    <scope>NUCLEOTIDE SEQUENCE</scope>
    <source>
        <strain evidence="4">CE91-St16</strain>
    </source>
</reference>
<keyword evidence="2" id="KW-0479">Metal-binding</keyword>
<comment type="cofactor">
    <cofactor evidence="2">
        <name>Mn(2+)</name>
        <dbReference type="ChEBI" id="CHEBI:29035"/>
    </cofactor>
    <text evidence="2">The Mn(2+) ion enhances activity.</text>
</comment>
<feature type="domain" description="Peptidase M20 dimerisation" evidence="3">
    <location>
        <begin position="179"/>
        <end position="268"/>
    </location>
</feature>
<name>A0AA37KQL6_9BACT</name>
<dbReference type="Pfam" id="PF07687">
    <property type="entry name" value="M20_dimer"/>
    <property type="match status" value="1"/>
</dbReference>
<gene>
    <name evidence="4" type="ORF">CE91St16_12900</name>
</gene>
<dbReference type="PIRSF" id="PIRSF005962">
    <property type="entry name" value="Pept_M20D_amidohydro"/>
    <property type="match status" value="1"/>
</dbReference>
<dbReference type="InterPro" id="IPR002933">
    <property type="entry name" value="Peptidase_M20"/>
</dbReference>
<dbReference type="RefSeq" id="WP_244076308.1">
    <property type="nucleotide sequence ID" value="NZ_AP025581.1"/>
</dbReference>
<feature type="binding site" evidence="2">
    <location>
        <position position="128"/>
    </location>
    <ligand>
        <name>Mn(2+)</name>
        <dbReference type="ChEBI" id="CHEBI:29035"/>
        <label>2</label>
    </ligand>
</feature>
<dbReference type="GO" id="GO:0016787">
    <property type="term" value="F:hydrolase activity"/>
    <property type="evidence" value="ECO:0007669"/>
    <property type="project" value="UniProtKB-KW"/>
</dbReference>
<feature type="binding site" evidence="2">
    <location>
        <position position="93"/>
    </location>
    <ligand>
        <name>Mn(2+)</name>
        <dbReference type="ChEBI" id="CHEBI:29035"/>
        <label>2</label>
    </ligand>
</feature>
<feature type="binding site" evidence="2">
    <location>
        <position position="342"/>
    </location>
    <ligand>
        <name>Mn(2+)</name>
        <dbReference type="ChEBI" id="CHEBI:29035"/>
        <label>2</label>
    </ligand>
</feature>
<dbReference type="InterPro" id="IPR036264">
    <property type="entry name" value="Bact_exopeptidase_dim_dom"/>
</dbReference>
<dbReference type="EMBL" id="BQOL01000001">
    <property type="protein sequence ID" value="GKI18382.1"/>
    <property type="molecule type" value="Genomic_DNA"/>
</dbReference>
<dbReference type="InterPro" id="IPR017439">
    <property type="entry name" value="Amidohydrolase"/>
</dbReference>
<keyword evidence="2" id="KW-0464">Manganese</keyword>